<keyword evidence="2" id="KW-1185">Reference proteome</keyword>
<organism evidence="1 2">
    <name type="scientific">Reticulomyxa filosa</name>
    <dbReference type="NCBI Taxonomy" id="46433"/>
    <lineage>
        <taxon>Eukaryota</taxon>
        <taxon>Sar</taxon>
        <taxon>Rhizaria</taxon>
        <taxon>Retaria</taxon>
        <taxon>Foraminifera</taxon>
        <taxon>Monothalamids</taxon>
        <taxon>Reticulomyxidae</taxon>
        <taxon>Reticulomyxa</taxon>
    </lineage>
</organism>
<dbReference type="EMBL" id="ASPP01022007">
    <property type="protein sequence ID" value="ETO11811.1"/>
    <property type="molecule type" value="Genomic_DNA"/>
</dbReference>
<name>X6MDS9_RETFI</name>
<evidence type="ECO:0000313" key="2">
    <source>
        <dbReference type="Proteomes" id="UP000023152"/>
    </source>
</evidence>
<proteinExistence type="predicted"/>
<protein>
    <submittedName>
        <fullName evidence="1">Uncharacterized protein</fullName>
    </submittedName>
</protein>
<gene>
    <name evidence="1" type="ORF">RFI_25567</name>
</gene>
<comment type="caution">
    <text evidence="1">The sequence shown here is derived from an EMBL/GenBank/DDBJ whole genome shotgun (WGS) entry which is preliminary data.</text>
</comment>
<evidence type="ECO:0000313" key="1">
    <source>
        <dbReference type="EMBL" id="ETO11811.1"/>
    </source>
</evidence>
<dbReference type="Proteomes" id="UP000023152">
    <property type="component" value="Unassembled WGS sequence"/>
</dbReference>
<accession>X6MDS9</accession>
<dbReference type="AlphaFoldDB" id="X6MDS9"/>
<sequence length="162" mass="19389">MTICFLLKNENYKFVELYDNWFQTNVHIEHLYSLCCEKKSAKANAVIKEMKDHLDKSYQLISIEQIIKFVKELQSQLHTEKVKTLMLSKNSFKQKKFAKCKRKACSLCLRLDLHRQMHLVNNIGENKVQLDWKDENLFPEERYYDFNSVILFINSFHINSCT</sequence>
<reference evidence="1 2" key="1">
    <citation type="journal article" date="2013" name="Curr. Biol.">
        <title>The Genome of the Foraminiferan Reticulomyxa filosa.</title>
        <authorList>
            <person name="Glockner G."/>
            <person name="Hulsmann N."/>
            <person name="Schleicher M."/>
            <person name="Noegel A.A."/>
            <person name="Eichinger L."/>
            <person name="Gallinger C."/>
            <person name="Pawlowski J."/>
            <person name="Sierra R."/>
            <person name="Euteneuer U."/>
            <person name="Pillet L."/>
            <person name="Moustafa A."/>
            <person name="Platzer M."/>
            <person name="Groth M."/>
            <person name="Szafranski K."/>
            <person name="Schliwa M."/>
        </authorList>
    </citation>
    <scope>NUCLEOTIDE SEQUENCE [LARGE SCALE GENOMIC DNA]</scope>
</reference>